<name>A0A4Y9XJV7_9APHY</name>
<feature type="compositionally biased region" description="Basic residues" evidence="1">
    <location>
        <begin position="35"/>
        <end position="49"/>
    </location>
</feature>
<evidence type="ECO:0000256" key="1">
    <source>
        <dbReference type="SAM" id="MobiDB-lite"/>
    </source>
</evidence>
<proteinExistence type="predicted"/>
<dbReference type="AlphaFoldDB" id="A0A4Y9XJV7"/>
<organism evidence="2 3">
    <name type="scientific">Rhodofomes roseus</name>
    <dbReference type="NCBI Taxonomy" id="34475"/>
    <lineage>
        <taxon>Eukaryota</taxon>
        <taxon>Fungi</taxon>
        <taxon>Dikarya</taxon>
        <taxon>Basidiomycota</taxon>
        <taxon>Agaricomycotina</taxon>
        <taxon>Agaricomycetes</taxon>
        <taxon>Polyporales</taxon>
        <taxon>Rhodofomes</taxon>
    </lineage>
</organism>
<dbReference type="EMBL" id="SEKV01001603">
    <property type="protein sequence ID" value="TFY50235.1"/>
    <property type="molecule type" value="Genomic_DNA"/>
</dbReference>
<dbReference type="Proteomes" id="UP000298390">
    <property type="component" value="Unassembled WGS sequence"/>
</dbReference>
<feature type="region of interest" description="Disordered" evidence="1">
    <location>
        <begin position="1"/>
        <end position="76"/>
    </location>
</feature>
<gene>
    <name evidence="2" type="ORF">EVJ58_g11133</name>
</gene>
<accession>A0A4Y9XJV7</accession>
<evidence type="ECO:0000313" key="2">
    <source>
        <dbReference type="EMBL" id="TFY50235.1"/>
    </source>
</evidence>
<feature type="compositionally biased region" description="Basic and acidic residues" evidence="1">
    <location>
        <begin position="11"/>
        <end position="26"/>
    </location>
</feature>
<reference evidence="2 3" key="1">
    <citation type="submission" date="2019-01" db="EMBL/GenBank/DDBJ databases">
        <title>Genome sequencing of the rare red list fungi Fomitopsis rosea.</title>
        <authorList>
            <person name="Buettner E."/>
            <person name="Kellner H."/>
        </authorList>
    </citation>
    <scope>NUCLEOTIDE SEQUENCE [LARGE SCALE GENOMIC DNA]</scope>
    <source>
        <strain evidence="2 3">DSM 105464</strain>
    </source>
</reference>
<protein>
    <submittedName>
        <fullName evidence="2">Uncharacterized protein</fullName>
    </submittedName>
</protein>
<sequence>MIDSPICTRDPNYDEARDDANIEDKLAAPVSTRFKEHRRPPVVPTKKKRDGIATMEQDPKPPAIATTNPSTLYGPPEDVSLPTALIELSNEYHEKFVKSYAKDVLNKE</sequence>
<comment type="caution">
    <text evidence="2">The sequence shown here is derived from an EMBL/GenBank/DDBJ whole genome shotgun (WGS) entry which is preliminary data.</text>
</comment>
<evidence type="ECO:0000313" key="3">
    <source>
        <dbReference type="Proteomes" id="UP000298390"/>
    </source>
</evidence>